<dbReference type="InterPro" id="IPR046797">
    <property type="entry name" value="PDDEXK_12"/>
</dbReference>
<dbReference type="AlphaFoldDB" id="A0AAD8PL68"/>
<comment type="caution">
    <text evidence="2">The sequence shown here is derived from an EMBL/GenBank/DDBJ whole genome shotgun (WGS) entry which is preliminary data.</text>
</comment>
<evidence type="ECO:0000313" key="3">
    <source>
        <dbReference type="Proteomes" id="UP001230504"/>
    </source>
</evidence>
<protein>
    <recommendedName>
        <fullName evidence="1">PD-(D/E)XK nuclease-like domain-containing protein</fullName>
    </recommendedName>
</protein>
<evidence type="ECO:0000259" key="1">
    <source>
        <dbReference type="Pfam" id="PF20516"/>
    </source>
</evidence>
<dbReference type="RefSeq" id="XP_060407678.1">
    <property type="nucleotide sequence ID" value="XM_060564336.1"/>
</dbReference>
<organism evidence="2 3">
    <name type="scientific">Colletotrichum navitas</name>
    <dbReference type="NCBI Taxonomy" id="681940"/>
    <lineage>
        <taxon>Eukaryota</taxon>
        <taxon>Fungi</taxon>
        <taxon>Dikarya</taxon>
        <taxon>Ascomycota</taxon>
        <taxon>Pezizomycotina</taxon>
        <taxon>Sordariomycetes</taxon>
        <taxon>Hypocreomycetidae</taxon>
        <taxon>Glomerellales</taxon>
        <taxon>Glomerellaceae</taxon>
        <taxon>Colletotrichum</taxon>
        <taxon>Colletotrichum graminicola species complex</taxon>
    </lineage>
</organism>
<keyword evidence="3" id="KW-1185">Reference proteome</keyword>
<dbReference type="Proteomes" id="UP001230504">
    <property type="component" value="Unassembled WGS sequence"/>
</dbReference>
<name>A0AAD8PL68_9PEZI</name>
<feature type="domain" description="PD-(D/E)XK nuclease-like" evidence="1">
    <location>
        <begin position="4"/>
        <end position="165"/>
    </location>
</feature>
<sequence length="167" mass="18754">MAISTSARIIPGYRIDNIPRKKVDYVLTLKPRNNPVDSIQAESTLLGLRRTWHDAAANHTDFIPIASRPVAASIKTKRDDGHTQKAALQIGIWQTGQWKFLLNKARPDALKKLSFLPGIVVHGHRWCFVATTYTNSKTTLWTKTKFRKISTPLGTLQAIKGLREINA</sequence>
<dbReference type="Pfam" id="PF20516">
    <property type="entry name" value="PDDEXK_12"/>
    <property type="match status" value="1"/>
</dbReference>
<accession>A0AAD8PL68</accession>
<proteinExistence type="predicted"/>
<evidence type="ECO:0000313" key="2">
    <source>
        <dbReference type="EMBL" id="KAK1569437.1"/>
    </source>
</evidence>
<dbReference type="EMBL" id="JAHLJV010000135">
    <property type="protein sequence ID" value="KAK1569437.1"/>
    <property type="molecule type" value="Genomic_DNA"/>
</dbReference>
<reference evidence="2" key="1">
    <citation type="submission" date="2021-06" db="EMBL/GenBank/DDBJ databases">
        <title>Comparative genomics, transcriptomics and evolutionary studies reveal genomic signatures of adaptation to plant cell wall in hemibiotrophic fungi.</title>
        <authorList>
            <consortium name="DOE Joint Genome Institute"/>
            <person name="Baroncelli R."/>
            <person name="Diaz J.F."/>
            <person name="Benocci T."/>
            <person name="Peng M."/>
            <person name="Battaglia E."/>
            <person name="Haridas S."/>
            <person name="Andreopoulos W."/>
            <person name="Labutti K."/>
            <person name="Pangilinan J."/>
            <person name="Floch G.L."/>
            <person name="Makela M.R."/>
            <person name="Henrissat B."/>
            <person name="Grigoriev I.V."/>
            <person name="Crouch J.A."/>
            <person name="De Vries R.P."/>
            <person name="Sukno S.A."/>
            <person name="Thon M.R."/>
        </authorList>
    </citation>
    <scope>NUCLEOTIDE SEQUENCE</scope>
    <source>
        <strain evidence="2">CBS 125086</strain>
    </source>
</reference>
<gene>
    <name evidence="2" type="ORF">LY79DRAFT_674664</name>
</gene>
<dbReference type="GeneID" id="85448576"/>